<protein>
    <recommendedName>
        <fullName evidence="4">Probable nitronate monooxygenase</fullName>
    </recommendedName>
    <alternativeName>
        <fullName evidence="11">Propionate 3-nitronate monooxygenase</fullName>
    </alternativeName>
</protein>
<dbReference type="RefSeq" id="WP_171084509.1">
    <property type="nucleotide sequence ID" value="NZ_BNBU01000011.1"/>
</dbReference>
<evidence type="ECO:0000256" key="10">
    <source>
        <dbReference type="ARBA" id="ARBA00023033"/>
    </source>
</evidence>
<dbReference type="InterPro" id="IPR013785">
    <property type="entry name" value="Aldolase_TIM"/>
</dbReference>
<comment type="function">
    <text evidence="2">Nitronate monooxygenase that uses molecular oxygen to catalyze the oxidative denitrification of alkyl nitronates. Acts on propionate 3-nitronate (P3N), the presumed physiological substrate. Probably functions in the detoxification of P3N, a metabolic poison produced by plants and fungi as a defense mechanism.</text>
</comment>
<evidence type="ECO:0000256" key="4">
    <source>
        <dbReference type="ARBA" id="ARBA00013457"/>
    </source>
</evidence>
<dbReference type="Proteomes" id="UP000587462">
    <property type="component" value="Unassembled WGS sequence"/>
</dbReference>
<evidence type="ECO:0000313" key="14">
    <source>
        <dbReference type="Proteomes" id="UP000587462"/>
    </source>
</evidence>
<evidence type="ECO:0000256" key="7">
    <source>
        <dbReference type="ARBA" id="ARBA00022643"/>
    </source>
</evidence>
<dbReference type="PANTHER" id="PTHR42747">
    <property type="entry name" value="NITRONATE MONOOXYGENASE-RELATED"/>
    <property type="match status" value="1"/>
</dbReference>
<keyword evidence="5" id="KW-0216">Detoxification</keyword>
<keyword evidence="6" id="KW-0285">Flavoprotein</keyword>
<evidence type="ECO:0000256" key="8">
    <source>
        <dbReference type="ARBA" id="ARBA00022741"/>
    </source>
</evidence>
<proteinExistence type="inferred from homology"/>
<comment type="caution">
    <text evidence="13">The sequence shown here is derived from an EMBL/GenBank/DDBJ whole genome shotgun (WGS) entry which is preliminary data.</text>
</comment>
<keyword evidence="10 13" id="KW-0503">Monooxygenase</keyword>
<evidence type="ECO:0000256" key="6">
    <source>
        <dbReference type="ARBA" id="ARBA00022630"/>
    </source>
</evidence>
<dbReference type="GO" id="GO:0009636">
    <property type="term" value="P:response to toxic substance"/>
    <property type="evidence" value="ECO:0007669"/>
    <property type="project" value="UniProtKB-KW"/>
</dbReference>
<evidence type="ECO:0000256" key="9">
    <source>
        <dbReference type="ARBA" id="ARBA00023002"/>
    </source>
</evidence>
<keyword evidence="8" id="KW-0547">Nucleotide-binding</keyword>
<evidence type="ECO:0000313" key="13">
    <source>
        <dbReference type="EMBL" id="NVK80536.1"/>
    </source>
</evidence>
<dbReference type="EMBL" id="JABBXF010000056">
    <property type="protein sequence ID" value="NVK80536.1"/>
    <property type="molecule type" value="Genomic_DNA"/>
</dbReference>
<dbReference type="FunFam" id="3.20.20.70:FF:000154">
    <property type="entry name" value="Probable nitronate monooxygenase"/>
    <property type="match status" value="1"/>
</dbReference>
<dbReference type="CDD" id="cd04730">
    <property type="entry name" value="NPD_like"/>
    <property type="match status" value="1"/>
</dbReference>
<comment type="similarity">
    <text evidence="3">Belongs to the nitronate monooxygenase family. NMO class I subfamily.</text>
</comment>
<evidence type="ECO:0000256" key="1">
    <source>
        <dbReference type="ARBA" id="ARBA00001917"/>
    </source>
</evidence>
<evidence type="ECO:0000256" key="12">
    <source>
        <dbReference type="ARBA" id="ARBA00049401"/>
    </source>
</evidence>
<dbReference type="SUPFAM" id="SSF51412">
    <property type="entry name" value="Inosine monophosphate dehydrogenase (IMPDH)"/>
    <property type="match status" value="1"/>
</dbReference>
<comment type="catalytic activity">
    <reaction evidence="12">
        <text>3 propionate 3-nitronate + 3 O2 + H2O = 3 3-oxopropanoate + 2 nitrate + nitrite + H2O2 + 3 H(+)</text>
        <dbReference type="Rhea" id="RHEA:57332"/>
        <dbReference type="ChEBI" id="CHEBI:15377"/>
        <dbReference type="ChEBI" id="CHEBI:15378"/>
        <dbReference type="ChEBI" id="CHEBI:15379"/>
        <dbReference type="ChEBI" id="CHEBI:16240"/>
        <dbReference type="ChEBI" id="CHEBI:16301"/>
        <dbReference type="ChEBI" id="CHEBI:17632"/>
        <dbReference type="ChEBI" id="CHEBI:33190"/>
        <dbReference type="ChEBI" id="CHEBI:136067"/>
    </reaction>
</comment>
<dbReference type="InterPro" id="IPR004136">
    <property type="entry name" value="NMO"/>
</dbReference>
<evidence type="ECO:0000256" key="3">
    <source>
        <dbReference type="ARBA" id="ARBA00009881"/>
    </source>
</evidence>
<evidence type="ECO:0000256" key="11">
    <source>
        <dbReference type="ARBA" id="ARBA00031155"/>
    </source>
</evidence>
<comment type="cofactor">
    <cofactor evidence="1">
        <name>FMN</name>
        <dbReference type="ChEBI" id="CHEBI:58210"/>
    </cofactor>
</comment>
<keyword evidence="9" id="KW-0560">Oxidoreductase</keyword>
<evidence type="ECO:0000256" key="2">
    <source>
        <dbReference type="ARBA" id="ARBA00003535"/>
    </source>
</evidence>
<dbReference type="Gene3D" id="3.20.20.70">
    <property type="entry name" value="Aldolase class I"/>
    <property type="match status" value="1"/>
</dbReference>
<gene>
    <name evidence="13" type="ORF">HG542_23160</name>
</gene>
<accession>A0A7Y7E9L0</accession>
<dbReference type="GO" id="GO:0018580">
    <property type="term" value="F:nitronate monooxygenase activity"/>
    <property type="evidence" value="ECO:0007669"/>
    <property type="project" value="InterPro"/>
</dbReference>
<dbReference type="Pfam" id="PF03060">
    <property type="entry name" value="NMO"/>
    <property type="match status" value="1"/>
</dbReference>
<reference evidence="13 14" key="1">
    <citation type="submission" date="2020-04" db="EMBL/GenBank/DDBJ databases">
        <title>Draft Genome Sequence of Streptomyces morookaense DSM 40503, an 8-azaguanine-producing strain.</title>
        <authorList>
            <person name="Qi J."/>
            <person name="Gao J.-M."/>
        </authorList>
    </citation>
    <scope>NUCLEOTIDE SEQUENCE [LARGE SCALE GENOMIC DNA]</scope>
    <source>
        <strain evidence="13 14">DSM 40503</strain>
    </source>
</reference>
<dbReference type="GO" id="GO:0000166">
    <property type="term" value="F:nucleotide binding"/>
    <property type="evidence" value="ECO:0007669"/>
    <property type="project" value="UniProtKB-KW"/>
</dbReference>
<dbReference type="AlphaFoldDB" id="A0A7Y7E9L0"/>
<sequence length="351" mass="36497">MPFHLDQLSVPIVQAPMAGGASTPELVAAVNSTGALGFLAAGYRTADGMRQQVARTRELTSRPFGVNVFVPGAVDPAAAAAVGAYRDELRAEAERFGITLPVPPAEDDDAWEAKIEALLHDPVPVVSFAFGLPSAAEAEALHRAGSLLVATVTTVAEAEAAQATGVDALCVQGPEAGGHRSTHDITAEPGTVPLPELLAAVRERVRLPLVAAGGLGSGEDVAAVLRGGACAAQLGTLYLRAHESGASQTHKDALADARFTTTAVTRAFSGRPARGLRNRFIDAHDSTAPGAYPHVHHLTRSLRSAAAEAGDAERLHLWAGARYRLARCAPAAEITRTLWEETRAALSVMTA</sequence>
<dbReference type="PANTHER" id="PTHR42747:SF3">
    <property type="entry name" value="NITRONATE MONOOXYGENASE-RELATED"/>
    <property type="match status" value="1"/>
</dbReference>
<keyword evidence="7" id="KW-0288">FMN</keyword>
<name>A0A7Y7E9L0_STRMO</name>
<evidence type="ECO:0000256" key="5">
    <source>
        <dbReference type="ARBA" id="ARBA00022575"/>
    </source>
</evidence>
<keyword evidence="14" id="KW-1185">Reference proteome</keyword>
<organism evidence="13 14">
    <name type="scientific">Streptomyces morookaense</name>
    <name type="common">Streptoverticillium morookaense</name>
    <dbReference type="NCBI Taxonomy" id="1970"/>
    <lineage>
        <taxon>Bacteria</taxon>
        <taxon>Bacillati</taxon>
        <taxon>Actinomycetota</taxon>
        <taxon>Actinomycetes</taxon>
        <taxon>Kitasatosporales</taxon>
        <taxon>Streptomycetaceae</taxon>
        <taxon>Streptomyces</taxon>
    </lineage>
</organism>